<comment type="caution">
    <text evidence="1">The sequence shown here is derived from an EMBL/GenBank/DDBJ whole genome shotgun (WGS) entry which is preliminary data.</text>
</comment>
<keyword evidence="2" id="KW-1185">Reference proteome</keyword>
<organism evidence="1 2">
    <name type="scientific">Anaerovorax odorimutans</name>
    <dbReference type="NCBI Taxonomy" id="109327"/>
    <lineage>
        <taxon>Bacteria</taxon>
        <taxon>Bacillati</taxon>
        <taxon>Bacillota</taxon>
        <taxon>Clostridia</taxon>
        <taxon>Peptostreptococcales</taxon>
        <taxon>Anaerovoracaceae</taxon>
        <taxon>Anaerovorax</taxon>
    </lineage>
</organism>
<accession>A0ABT1RP83</accession>
<dbReference type="EMBL" id="JANFXK010000009">
    <property type="protein sequence ID" value="MCQ4636992.1"/>
    <property type="molecule type" value="Genomic_DNA"/>
</dbReference>
<evidence type="ECO:0000313" key="2">
    <source>
        <dbReference type="Proteomes" id="UP001524502"/>
    </source>
</evidence>
<gene>
    <name evidence="1" type="ORF">NE619_09635</name>
</gene>
<proteinExistence type="predicted"/>
<reference evidence="1 2" key="1">
    <citation type="submission" date="2022-06" db="EMBL/GenBank/DDBJ databases">
        <title>Isolation of gut microbiota from human fecal samples.</title>
        <authorList>
            <person name="Pamer E.G."/>
            <person name="Barat B."/>
            <person name="Waligurski E."/>
            <person name="Medina S."/>
            <person name="Paddock L."/>
            <person name="Mostad J."/>
        </authorList>
    </citation>
    <scope>NUCLEOTIDE SEQUENCE [LARGE SCALE GENOMIC DNA]</scope>
    <source>
        <strain evidence="1 2">SL.3.17</strain>
    </source>
</reference>
<dbReference type="Proteomes" id="UP001524502">
    <property type="component" value="Unassembled WGS sequence"/>
</dbReference>
<sequence length="139" mass="15604">MAGSGNISEEYLLRLASYKSGMSPFLTICIFVQQWIYFDVIVAIFPRFAVSLSVQSCIFDRVFMSACFVSLKKGQQEPDFSLRVDKNSNFPFKQHFLRAAPCSALAPYLLHGDNTQISMGAGKQHSFDSFTVILENRNG</sequence>
<evidence type="ECO:0000313" key="1">
    <source>
        <dbReference type="EMBL" id="MCQ4636992.1"/>
    </source>
</evidence>
<name>A0ABT1RP83_9FIRM</name>
<protein>
    <submittedName>
        <fullName evidence="1">Uncharacterized protein</fullName>
    </submittedName>
</protein>